<feature type="region of interest" description="Disordered" evidence="1">
    <location>
        <begin position="224"/>
        <end position="258"/>
    </location>
</feature>
<gene>
    <name evidence="2" type="ORF">N0V91_007229</name>
</gene>
<name>A0A9W8Z9D7_9PLEO</name>
<dbReference type="AlphaFoldDB" id="A0A9W8Z9D7"/>
<dbReference type="EMBL" id="JAPEVA010000062">
    <property type="protein sequence ID" value="KAJ4402364.1"/>
    <property type="molecule type" value="Genomic_DNA"/>
</dbReference>
<organism evidence="2 3">
    <name type="scientific">Didymella pomorum</name>
    <dbReference type="NCBI Taxonomy" id="749634"/>
    <lineage>
        <taxon>Eukaryota</taxon>
        <taxon>Fungi</taxon>
        <taxon>Dikarya</taxon>
        <taxon>Ascomycota</taxon>
        <taxon>Pezizomycotina</taxon>
        <taxon>Dothideomycetes</taxon>
        <taxon>Pleosporomycetidae</taxon>
        <taxon>Pleosporales</taxon>
        <taxon>Pleosporineae</taxon>
        <taxon>Didymellaceae</taxon>
        <taxon>Didymella</taxon>
    </lineage>
</organism>
<dbReference type="Proteomes" id="UP001140510">
    <property type="component" value="Unassembled WGS sequence"/>
</dbReference>
<feature type="region of interest" description="Disordered" evidence="1">
    <location>
        <begin position="299"/>
        <end position="344"/>
    </location>
</feature>
<sequence>MPRYARYYSATEAEAATTLSGLGSRRLDAPAFTKDDAEHLEGLLKGTVMTPSRPRNDTNRPLFRLMPAVEDLLSGISSFSIVSETVYRDNFVHHDSMSEESTGEWKTRSRTPSSDEPSPQRVRIAAPTLSVRATASSDGSDDDMPHPPKRTELNQLHSWGPFPDHYATYPDNVLQNMDTQFSKWSYNLNEGTTSVPFVMAKAPPDTHESLVKVDGKFWATGDEDVDRNTVNSDGSARSVLERAQKKSPKLPNKSKPIGAPKLKILTAANAAPTEESASKRAALITKSIAAKDSALLVSESANQRRSAMQRNRNRRSIMPSPPPTARRAESGKKQVVQTEESRPNILVVDRKDEDQCRDLDPALGNGKLDLSNDRHMAWLMKRLKSIGADNEENGSRMIGEVEETEPTGRTQRRKGKARKNAKSGAAR</sequence>
<feature type="compositionally biased region" description="Basic and acidic residues" evidence="1">
    <location>
        <begin position="96"/>
        <end position="107"/>
    </location>
</feature>
<feature type="region of interest" description="Disordered" evidence="1">
    <location>
        <begin position="96"/>
        <end position="157"/>
    </location>
</feature>
<evidence type="ECO:0000313" key="3">
    <source>
        <dbReference type="Proteomes" id="UP001140510"/>
    </source>
</evidence>
<keyword evidence="3" id="KW-1185">Reference proteome</keyword>
<feature type="compositionally biased region" description="Low complexity" evidence="1">
    <location>
        <begin position="301"/>
        <end position="310"/>
    </location>
</feature>
<protein>
    <submittedName>
        <fullName evidence="2">Uncharacterized protein</fullName>
    </submittedName>
</protein>
<dbReference type="OrthoDB" id="3779826at2759"/>
<proteinExistence type="predicted"/>
<feature type="compositionally biased region" description="Basic residues" evidence="1">
    <location>
        <begin position="410"/>
        <end position="421"/>
    </location>
</feature>
<feature type="region of interest" description="Disordered" evidence="1">
    <location>
        <begin position="386"/>
        <end position="427"/>
    </location>
</feature>
<accession>A0A9W8Z9D7</accession>
<evidence type="ECO:0000256" key="1">
    <source>
        <dbReference type="SAM" id="MobiDB-lite"/>
    </source>
</evidence>
<evidence type="ECO:0000313" key="2">
    <source>
        <dbReference type="EMBL" id="KAJ4402364.1"/>
    </source>
</evidence>
<comment type="caution">
    <text evidence="2">The sequence shown here is derived from an EMBL/GenBank/DDBJ whole genome shotgun (WGS) entry which is preliminary data.</text>
</comment>
<reference evidence="2" key="1">
    <citation type="submission" date="2022-10" db="EMBL/GenBank/DDBJ databases">
        <title>Tapping the CABI collections for fungal endophytes: first genome assemblies for Collariella, Neodidymelliopsis, Ascochyta clinopodiicola, Didymella pomorum, Didymosphaeria variabile, Neocosmospora piperis and Neocucurbitaria cava.</title>
        <authorList>
            <person name="Hill R."/>
        </authorList>
    </citation>
    <scope>NUCLEOTIDE SEQUENCE</scope>
    <source>
        <strain evidence="2">IMI 355091</strain>
    </source>
</reference>
<feature type="compositionally biased region" description="Basic and acidic residues" evidence="1">
    <location>
        <begin position="143"/>
        <end position="152"/>
    </location>
</feature>